<keyword evidence="7" id="KW-0804">Transcription</keyword>
<evidence type="ECO:0000256" key="2">
    <source>
        <dbReference type="ARBA" id="ARBA00022603"/>
    </source>
</evidence>
<dbReference type="FunFam" id="1.10.10.10:FF:000410">
    <property type="entry name" value="ADA regulatory protein, putative"/>
    <property type="match status" value="1"/>
</dbReference>
<feature type="binding site" evidence="11">
    <location>
        <position position="49"/>
    </location>
    <ligand>
        <name>Zn(2+)</name>
        <dbReference type="ChEBI" id="CHEBI:29105"/>
    </ligand>
</feature>
<comment type="catalytic activity">
    <reaction evidence="9">
        <text>a 6-O-methyl-2'-deoxyguanosine in DNA + L-cysteinyl-[protein] = S-methyl-L-cysteinyl-[protein] + a 2'-deoxyguanosine in DNA</text>
        <dbReference type="Rhea" id="RHEA:24000"/>
        <dbReference type="Rhea" id="RHEA-COMP:10131"/>
        <dbReference type="Rhea" id="RHEA-COMP:10132"/>
        <dbReference type="Rhea" id="RHEA-COMP:11367"/>
        <dbReference type="Rhea" id="RHEA-COMP:11368"/>
        <dbReference type="ChEBI" id="CHEBI:29950"/>
        <dbReference type="ChEBI" id="CHEBI:82612"/>
        <dbReference type="ChEBI" id="CHEBI:85445"/>
        <dbReference type="ChEBI" id="CHEBI:85448"/>
        <dbReference type="EC" id="2.1.1.63"/>
    </reaction>
</comment>
<dbReference type="InterPro" id="IPR016221">
    <property type="entry name" value="Bifunct_regulatory_prot_Ada"/>
</dbReference>
<keyword evidence="2 13" id="KW-0489">Methyltransferase</keyword>
<dbReference type="OrthoDB" id="9811249at2"/>
<dbReference type="GO" id="GO:0006281">
    <property type="term" value="P:DNA repair"/>
    <property type="evidence" value="ECO:0007669"/>
    <property type="project" value="UniProtKB-KW"/>
</dbReference>
<dbReference type="SUPFAM" id="SSF57884">
    <property type="entry name" value="Ada DNA repair protein, N-terminal domain (N-Ada 10)"/>
    <property type="match status" value="1"/>
</dbReference>
<gene>
    <name evidence="13" type="ORF">SAMN05192566_2080</name>
</gene>
<evidence type="ECO:0000256" key="3">
    <source>
        <dbReference type="ARBA" id="ARBA00022679"/>
    </source>
</evidence>
<keyword evidence="5" id="KW-0805">Transcription regulation</keyword>
<dbReference type="CDD" id="cd06445">
    <property type="entry name" value="ATase"/>
    <property type="match status" value="1"/>
</dbReference>
<dbReference type="GO" id="GO:0003700">
    <property type="term" value="F:DNA-binding transcription factor activity"/>
    <property type="evidence" value="ECO:0007669"/>
    <property type="project" value="InterPro"/>
</dbReference>
<keyword evidence="6" id="KW-0010">Activator</keyword>
<dbReference type="RefSeq" id="WP_091472084.1">
    <property type="nucleotide sequence ID" value="NZ_FNFX01000004.1"/>
</dbReference>
<evidence type="ECO:0000256" key="10">
    <source>
        <dbReference type="PIRSR" id="PIRSR000409-1"/>
    </source>
</evidence>
<evidence type="ECO:0000256" key="1">
    <source>
        <dbReference type="ARBA" id="ARBA00001286"/>
    </source>
</evidence>
<dbReference type="InterPro" id="IPR036388">
    <property type="entry name" value="WH-like_DNA-bd_sf"/>
</dbReference>
<dbReference type="Pfam" id="PF02805">
    <property type="entry name" value="Ada_Zn_binding"/>
    <property type="match status" value="1"/>
</dbReference>
<dbReference type="SMART" id="SM00342">
    <property type="entry name" value="HTH_ARAC"/>
    <property type="match status" value="1"/>
</dbReference>
<dbReference type="InterPro" id="IPR014048">
    <property type="entry name" value="MethylDNA_cys_MeTrfase_DNA-bd"/>
</dbReference>
<evidence type="ECO:0000313" key="14">
    <source>
        <dbReference type="Proteomes" id="UP000198629"/>
    </source>
</evidence>
<accession>A0A1G9DZT1</accession>
<dbReference type="PROSITE" id="PS01124">
    <property type="entry name" value="HTH_ARAC_FAMILY_2"/>
    <property type="match status" value="1"/>
</dbReference>
<evidence type="ECO:0000256" key="5">
    <source>
        <dbReference type="ARBA" id="ARBA00023015"/>
    </source>
</evidence>
<dbReference type="SUPFAM" id="SSF53155">
    <property type="entry name" value="Methylated DNA-protein cysteine methyltransferase domain"/>
    <property type="match status" value="1"/>
</dbReference>
<dbReference type="Pfam" id="PF12833">
    <property type="entry name" value="HTH_18"/>
    <property type="match status" value="1"/>
</dbReference>
<dbReference type="Pfam" id="PF01035">
    <property type="entry name" value="DNA_binding_1"/>
    <property type="match status" value="1"/>
</dbReference>
<dbReference type="InterPro" id="IPR009057">
    <property type="entry name" value="Homeodomain-like_sf"/>
</dbReference>
<dbReference type="GO" id="GO:0043565">
    <property type="term" value="F:sequence-specific DNA binding"/>
    <property type="evidence" value="ECO:0007669"/>
    <property type="project" value="InterPro"/>
</dbReference>
<feature type="active site" description="Nucleophile; methyl group acceptor from methylphosphotriester" evidence="10">
    <location>
        <position position="45"/>
    </location>
</feature>
<feature type="binding site" evidence="11">
    <location>
        <position position="79"/>
    </location>
    <ligand>
        <name>Zn(2+)</name>
        <dbReference type="ChEBI" id="CHEBI:29105"/>
    </ligand>
</feature>
<keyword evidence="3 13" id="KW-0808">Transferase</keyword>
<name>A0A1G9DZT1_9PROT</name>
<dbReference type="InterPro" id="IPR035451">
    <property type="entry name" value="Ada-like_dom_sf"/>
</dbReference>
<dbReference type="NCBIfam" id="TIGR00589">
    <property type="entry name" value="ogt"/>
    <property type="match status" value="1"/>
</dbReference>
<dbReference type="InterPro" id="IPR004026">
    <property type="entry name" value="Ada_DNA_repair_Zn-bd"/>
</dbReference>
<keyword evidence="8" id="KW-0234">DNA repair</keyword>
<keyword evidence="11" id="KW-0862">Zinc</keyword>
<protein>
    <submittedName>
        <fullName evidence="13">AraC family transcriptional regulator, regulatory protein of adaptative response / methylated-DNA-[protein]-cysteine methyltransferase</fullName>
    </submittedName>
</protein>
<evidence type="ECO:0000256" key="8">
    <source>
        <dbReference type="ARBA" id="ARBA00023204"/>
    </source>
</evidence>
<dbReference type="PROSITE" id="PS00374">
    <property type="entry name" value="MGMT"/>
    <property type="match status" value="1"/>
</dbReference>
<sequence>MLSSKTKDTAAERTLNDPRWQQVLARDAQADGQFYYSVKTTGVYCRPSCGARPARPENVAFHLTTEAAEAAGFRACKRCKPNQASLLEANAAMVAKACRLIEESETIPTLAELAEHAKLSTFHFHRIFKVITGLTPKGYASAHRNQTLRQKLDGKMKVTDAIYEAGYGSNSRFYASSTKTLGMKPLEYVKGGANTEIHFALAECSLGSILVASSDKGVCAIAIGSDPEVLLRELQDRFPRSHLIGGDAVFEALVAKVVGFIEAPKLGLDLPLDVQGTAFQQRVWQALREIPAGETVTYTDIANKIGMPKAVRAVASACAANTIAVAIPCHRVIRQDGSLSGYRWGIERKKALLEKEAVT</sequence>
<dbReference type="AlphaFoldDB" id="A0A1G9DZT1"/>
<dbReference type="SUPFAM" id="SSF46767">
    <property type="entry name" value="Methylated DNA-protein cysteine methyltransferase, C-terminal domain"/>
    <property type="match status" value="1"/>
</dbReference>
<evidence type="ECO:0000313" key="13">
    <source>
        <dbReference type="EMBL" id="SDK69328.1"/>
    </source>
</evidence>
<keyword evidence="11" id="KW-0479">Metal-binding</keyword>
<evidence type="ECO:0000256" key="11">
    <source>
        <dbReference type="PIRSR" id="PIRSR000409-3"/>
    </source>
</evidence>
<dbReference type="InterPro" id="IPR001497">
    <property type="entry name" value="MethylDNA_cys_MeTrfase_AS"/>
</dbReference>
<proteinExistence type="predicted"/>
<comment type="catalytic activity">
    <reaction evidence="1">
        <text>a 4-O-methyl-thymidine in DNA + L-cysteinyl-[protein] = a thymidine in DNA + S-methyl-L-cysteinyl-[protein]</text>
        <dbReference type="Rhea" id="RHEA:53428"/>
        <dbReference type="Rhea" id="RHEA-COMP:10131"/>
        <dbReference type="Rhea" id="RHEA-COMP:10132"/>
        <dbReference type="Rhea" id="RHEA-COMP:13555"/>
        <dbReference type="Rhea" id="RHEA-COMP:13556"/>
        <dbReference type="ChEBI" id="CHEBI:29950"/>
        <dbReference type="ChEBI" id="CHEBI:82612"/>
        <dbReference type="ChEBI" id="CHEBI:137386"/>
        <dbReference type="ChEBI" id="CHEBI:137387"/>
        <dbReference type="EC" id="2.1.1.63"/>
    </reaction>
</comment>
<dbReference type="Gene3D" id="3.40.10.10">
    <property type="entry name" value="DNA Methylphosphotriester Repair Domain"/>
    <property type="match status" value="1"/>
</dbReference>
<dbReference type="Gene3D" id="3.30.160.70">
    <property type="entry name" value="Methylated DNA-protein cysteine methyltransferase domain"/>
    <property type="match status" value="1"/>
</dbReference>
<organism evidence="13 14">
    <name type="scientific">Methylophilus rhizosphaerae</name>
    <dbReference type="NCBI Taxonomy" id="492660"/>
    <lineage>
        <taxon>Bacteria</taxon>
        <taxon>Pseudomonadati</taxon>
        <taxon>Pseudomonadota</taxon>
        <taxon>Betaproteobacteria</taxon>
        <taxon>Nitrosomonadales</taxon>
        <taxon>Methylophilaceae</taxon>
        <taxon>Methylophilus</taxon>
    </lineage>
</organism>
<dbReference type="PANTHER" id="PTHR10815">
    <property type="entry name" value="METHYLATED-DNA--PROTEIN-CYSTEINE METHYLTRANSFERASE"/>
    <property type="match status" value="1"/>
</dbReference>
<dbReference type="GO" id="GO:0008270">
    <property type="term" value="F:zinc ion binding"/>
    <property type="evidence" value="ECO:0007669"/>
    <property type="project" value="InterPro"/>
</dbReference>
<dbReference type="InterPro" id="IPR036217">
    <property type="entry name" value="MethylDNA_cys_MeTrfase_DNAb"/>
</dbReference>
<dbReference type="Gene3D" id="1.10.10.10">
    <property type="entry name" value="Winged helix-like DNA-binding domain superfamily/Winged helix DNA-binding domain"/>
    <property type="match status" value="1"/>
</dbReference>
<dbReference type="Proteomes" id="UP000198629">
    <property type="component" value="Unassembled WGS sequence"/>
</dbReference>
<dbReference type="PANTHER" id="PTHR10815:SF14">
    <property type="entry name" value="BIFUNCTIONAL TRANSCRIPTIONAL ACTIVATOR_DNA REPAIR ENZYME ADA"/>
    <property type="match status" value="1"/>
</dbReference>
<dbReference type="InterPro" id="IPR018060">
    <property type="entry name" value="HTH_AraC"/>
</dbReference>
<evidence type="ECO:0000256" key="9">
    <source>
        <dbReference type="ARBA" id="ARBA00049348"/>
    </source>
</evidence>
<feature type="binding site" evidence="11">
    <location>
        <position position="45"/>
    </location>
    <ligand>
        <name>Zn(2+)</name>
        <dbReference type="ChEBI" id="CHEBI:29105"/>
    </ligand>
</feature>
<dbReference type="PIRSF" id="PIRSF000409">
    <property type="entry name" value="Ada"/>
    <property type="match status" value="1"/>
</dbReference>
<evidence type="ECO:0000256" key="4">
    <source>
        <dbReference type="ARBA" id="ARBA00022763"/>
    </source>
</evidence>
<evidence type="ECO:0000256" key="7">
    <source>
        <dbReference type="ARBA" id="ARBA00023163"/>
    </source>
</evidence>
<feature type="binding site" evidence="11">
    <location>
        <position position="76"/>
    </location>
    <ligand>
        <name>Zn(2+)</name>
        <dbReference type="ChEBI" id="CHEBI:29105"/>
    </ligand>
</feature>
<dbReference type="GO" id="GO:0003908">
    <property type="term" value="F:methylated-DNA-[protein]-cysteine S-methyltransferase activity"/>
    <property type="evidence" value="ECO:0007669"/>
    <property type="project" value="UniProtKB-EC"/>
</dbReference>
<dbReference type="Gene3D" id="1.10.10.60">
    <property type="entry name" value="Homeodomain-like"/>
    <property type="match status" value="1"/>
</dbReference>
<keyword evidence="14" id="KW-1185">Reference proteome</keyword>
<dbReference type="SUPFAM" id="SSF46689">
    <property type="entry name" value="Homeodomain-like"/>
    <property type="match status" value="1"/>
</dbReference>
<comment type="cofactor">
    <cofactor evidence="11">
        <name>Zn(2+)</name>
        <dbReference type="ChEBI" id="CHEBI:29105"/>
    </cofactor>
    <text evidence="11">Binds 1 zinc ion per subunit.</text>
</comment>
<evidence type="ECO:0000256" key="6">
    <source>
        <dbReference type="ARBA" id="ARBA00023159"/>
    </source>
</evidence>
<evidence type="ECO:0000259" key="12">
    <source>
        <dbReference type="PROSITE" id="PS01124"/>
    </source>
</evidence>
<dbReference type="EMBL" id="FNFX01000004">
    <property type="protein sequence ID" value="SDK69328.1"/>
    <property type="molecule type" value="Genomic_DNA"/>
</dbReference>
<reference evidence="14" key="1">
    <citation type="submission" date="2016-10" db="EMBL/GenBank/DDBJ databases">
        <authorList>
            <person name="Varghese N."/>
            <person name="Submissions S."/>
        </authorList>
    </citation>
    <scope>NUCLEOTIDE SEQUENCE [LARGE SCALE GENOMIC DNA]</scope>
    <source>
        <strain evidence="14">CBMB127</strain>
    </source>
</reference>
<dbReference type="InterPro" id="IPR036631">
    <property type="entry name" value="MGMT_N_sf"/>
</dbReference>
<feature type="domain" description="HTH araC/xylS-type" evidence="12">
    <location>
        <begin position="95"/>
        <end position="191"/>
    </location>
</feature>
<dbReference type="GO" id="GO:0032259">
    <property type="term" value="P:methylation"/>
    <property type="evidence" value="ECO:0007669"/>
    <property type="project" value="UniProtKB-KW"/>
</dbReference>
<dbReference type="NCBIfam" id="NF011964">
    <property type="entry name" value="PRK15435.1"/>
    <property type="match status" value="1"/>
</dbReference>
<feature type="active site" description="Nucleophile; methyl group acceptor from either O6-methylguanine or O4-methylthymine" evidence="10">
    <location>
        <position position="329"/>
    </location>
</feature>
<dbReference type="STRING" id="492660.SAMN05192566_2080"/>
<keyword evidence="4" id="KW-0227">DNA damage</keyword>